<dbReference type="PRINTS" id="PR00313">
    <property type="entry name" value="CABNDNGRPT"/>
</dbReference>
<gene>
    <name evidence="5" type="ORF">Q7A36_31780</name>
</gene>
<proteinExistence type="predicted"/>
<comment type="caution">
    <text evidence="5">The sequence shown here is derived from an EMBL/GenBank/DDBJ whole genome shotgun (WGS) entry which is preliminary data.</text>
</comment>
<sequence>MATTYYLDSSFSGASDSNAGTSTDKPFKTLAALNKAFQPGDTIAIKAGTSYAGTLSITADGTASAPVTFTRYGEGADPVIKATGQTGIDMRDANYVVIDHLVSQGAQRAGVAMDANSAHNTLKNMEVVDAGFAYEITGAHDNLFTGNFVHDLHLVNNTPGGDDDYGGAAFAIQGNNNEFSFNKILNAKAPSYDYGYDGGGFETWKSVSNIKIHDNWVQDSDGFLEIGGQGADDVVSNIEIYNNISYNNGRFGWLHNDTAVGNFGMTINGVNIHNNTIVEPSAYVISGFGGPVTEGTFSFTGNIVYAPISNVVFNQSGNFHSNNYYEAAVAPTGPGEISGSVNFVSNTGDFHVRAGSAAAAYGAYTDGHNPGLPTTTSSTSPGSTGTAPNPGVSKSGTASADTMNGTTGNDTISGAGGNDTLNGLDGNDILRGGSGYDSLSGGNGDDTLDGGSGDDVLTGGAGRDVFHFTIGQGWDRVTDFIPGTDKLHFAGMTAGSISAYAHTWNGISGLQLSFAGDGGGVFLQGIKTLPVSDFLFG</sequence>
<dbReference type="Pfam" id="PF00353">
    <property type="entry name" value="HemolysinCabind"/>
    <property type="match status" value="2"/>
</dbReference>
<dbReference type="SUPFAM" id="SSF51126">
    <property type="entry name" value="Pectin lyase-like"/>
    <property type="match status" value="1"/>
</dbReference>
<feature type="region of interest" description="Disordered" evidence="4">
    <location>
        <begin position="435"/>
        <end position="455"/>
    </location>
</feature>
<dbReference type="InterPro" id="IPR011049">
    <property type="entry name" value="Serralysin-like_metalloprot_C"/>
</dbReference>
<dbReference type="EMBL" id="JAUTWS010000064">
    <property type="protein sequence ID" value="MDO9712952.1"/>
    <property type="molecule type" value="Genomic_DNA"/>
</dbReference>
<dbReference type="RefSeq" id="WP_305107813.1">
    <property type="nucleotide sequence ID" value="NZ_JAUTWS010000064.1"/>
</dbReference>
<dbReference type="PANTHER" id="PTHR40088:SF2">
    <property type="entry name" value="SECRETED SUGAR HYDROLASE"/>
    <property type="match status" value="1"/>
</dbReference>
<reference evidence="5 6" key="1">
    <citation type="submission" date="2023-08" db="EMBL/GenBank/DDBJ databases">
        <title>The draft genome sequence of Paracraurococcus sp. LOR1-02.</title>
        <authorList>
            <person name="Kingkaew E."/>
            <person name="Tanasupawat S."/>
        </authorList>
    </citation>
    <scope>NUCLEOTIDE SEQUENCE [LARGE SCALE GENOMIC DNA]</scope>
    <source>
        <strain evidence="5 6">LOR1-02</strain>
    </source>
</reference>
<dbReference type="InterPro" id="IPR018511">
    <property type="entry name" value="Hemolysin-typ_Ca-bd_CS"/>
</dbReference>
<evidence type="ECO:0000256" key="3">
    <source>
        <dbReference type="ARBA" id="ARBA00022729"/>
    </source>
</evidence>
<keyword evidence="2" id="KW-0964">Secreted</keyword>
<dbReference type="Gene3D" id="2.160.20.10">
    <property type="entry name" value="Single-stranded right-handed beta-helix, Pectin lyase-like"/>
    <property type="match status" value="1"/>
</dbReference>
<keyword evidence="6" id="KW-1185">Reference proteome</keyword>
<evidence type="ECO:0000256" key="2">
    <source>
        <dbReference type="ARBA" id="ARBA00022525"/>
    </source>
</evidence>
<dbReference type="Proteomes" id="UP001243009">
    <property type="component" value="Unassembled WGS sequence"/>
</dbReference>
<organism evidence="5 6">
    <name type="scientific">Paracraurococcus lichenis</name>
    <dbReference type="NCBI Taxonomy" id="3064888"/>
    <lineage>
        <taxon>Bacteria</taxon>
        <taxon>Pseudomonadati</taxon>
        <taxon>Pseudomonadota</taxon>
        <taxon>Alphaproteobacteria</taxon>
        <taxon>Acetobacterales</taxon>
        <taxon>Roseomonadaceae</taxon>
        <taxon>Paracraurococcus</taxon>
    </lineage>
</organism>
<feature type="compositionally biased region" description="Polar residues" evidence="4">
    <location>
        <begin position="392"/>
        <end position="412"/>
    </location>
</feature>
<protein>
    <submittedName>
        <fullName evidence="5">Uncharacterized protein</fullName>
    </submittedName>
</protein>
<evidence type="ECO:0000256" key="4">
    <source>
        <dbReference type="SAM" id="MobiDB-lite"/>
    </source>
</evidence>
<evidence type="ECO:0000313" key="6">
    <source>
        <dbReference type="Proteomes" id="UP001243009"/>
    </source>
</evidence>
<keyword evidence="3" id="KW-0732">Signal</keyword>
<dbReference type="InterPro" id="IPR001343">
    <property type="entry name" value="Hemolysn_Ca-bd"/>
</dbReference>
<dbReference type="PANTHER" id="PTHR40088">
    <property type="entry name" value="PECTATE LYASE (EUROFUNG)"/>
    <property type="match status" value="1"/>
</dbReference>
<feature type="region of interest" description="Disordered" evidence="4">
    <location>
        <begin position="1"/>
        <end position="21"/>
    </location>
</feature>
<evidence type="ECO:0000313" key="5">
    <source>
        <dbReference type="EMBL" id="MDO9712952.1"/>
    </source>
</evidence>
<dbReference type="InterPro" id="IPR011050">
    <property type="entry name" value="Pectin_lyase_fold/virulence"/>
</dbReference>
<accession>A0ABT9E9S3</accession>
<dbReference type="PROSITE" id="PS00330">
    <property type="entry name" value="HEMOLYSIN_CALCIUM"/>
    <property type="match status" value="3"/>
</dbReference>
<comment type="subcellular location">
    <subcellularLocation>
        <location evidence="1">Secreted</location>
    </subcellularLocation>
</comment>
<evidence type="ECO:0000256" key="1">
    <source>
        <dbReference type="ARBA" id="ARBA00004613"/>
    </source>
</evidence>
<dbReference type="Gene3D" id="2.150.10.10">
    <property type="entry name" value="Serralysin-like metalloprotease, C-terminal"/>
    <property type="match status" value="1"/>
</dbReference>
<dbReference type="InterPro" id="IPR052052">
    <property type="entry name" value="Polysaccharide_Lyase_9"/>
</dbReference>
<feature type="compositionally biased region" description="Low complexity" evidence="4">
    <location>
        <begin position="369"/>
        <end position="391"/>
    </location>
</feature>
<feature type="region of interest" description="Disordered" evidence="4">
    <location>
        <begin position="369"/>
        <end position="420"/>
    </location>
</feature>
<name>A0ABT9E9S3_9PROT</name>
<dbReference type="SUPFAM" id="SSF51120">
    <property type="entry name" value="beta-Roll"/>
    <property type="match status" value="1"/>
</dbReference>
<dbReference type="InterPro" id="IPR012334">
    <property type="entry name" value="Pectin_lyas_fold"/>
</dbReference>